<name>A0A4U1BT77_9GAMM</name>
<evidence type="ECO:0000256" key="3">
    <source>
        <dbReference type="ARBA" id="ARBA00023125"/>
    </source>
</evidence>
<dbReference type="PANTHER" id="PTHR30629:SF2">
    <property type="entry name" value="PROPHAGE INTEGRASE INTS-RELATED"/>
    <property type="match status" value="1"/>
</dbReference>
<dbReference type="Gene3D" id="3.30.160.390">
    <property type="entry name" value="Integrase, DNA-binding domain"/>
    <property type="match status" value="1"/>
</dbReference>
<protein>
    <submittedName>
        <fullName evidence="6">Site-specific integrase</fullName>
    </submittedName>
</protein>
<dbReference type="GO" id="GO:0003677">
    <property type="term" value="F:DNA binding"/>
    <property type="evidence" value="ECO:0007669"/>
    <property type="project" value="UniProtKB-KW"/>
</dbReference>
<evidence type="ECO:0000256" key="2">
    <source>
        <dbReference type="ARBA" id="ARBA00022908"/>
    </source>
</evidence>
<dbReference type="AlphaFoldDB" id="A0A4U1BT77"/>
<keyword evidence="4" id="KW-0233">DNA recombination</keyword>
<comment type="similarity">
    <text evidence="1">Belongs to the 'phage' integrase family.</text>
</comment>
<dbReference type="PROSITE" id="PS51898">
    <property type="entry name" value="TYR_RECOMBINASE"/>
    <property type="match status" value="1"/>
</dbReference>
<dbReference type="EMBL" id="SWCJ01000001">
    <property type="protein sequence ID" value="TKB58359.1"/>
    <property type="molecule type" value="Genomic_DNA"/>
</dbReference>
<evidence type="ECO:0000256" key="1">
    <source>
        <dbReference type="ARBA" id="ARBA00008857"/>
    </source>
</evidence>
<evidence type="ECO:0000313" key="6">
    <source>
        <dbReference type="EMBL" id="TKB58359.1"/>
    </source>
</evidence>
<dbReference type="GO" id="GO:0015074">
    <property type="term" value="P:DNA integration"/>
    <property type="evidence" value="ECO:0007669"/>
    <property type="project" value="UniProtKB-KW"/>
</dbReference>
<dbReference type="Pfam" id="PF00589">
    <property type="entry name" value="Phage_integrase"/>
    <property type="match status" value="1"/>
</dbReference>
<proteinExistence type="inferred from homology"/>
<dbReference type="InterPro" id="IPR002104">
    <property type="entry name" value="Integrase_catalytic"/>
</dbReference>
<comment type="caution">
    <text evidence="6">The sequence shown here is derived from an EMBL/GenBank/DDBJ whole genome shotgun (WGS) entry which is preliminary data.</text>
</comment>
<evidence type="ECO:0000259" key="5">
    <source>
        <dbReference type="PROSITE" id="PS51898"/>
    </source>
</evidence>
<evidence type="ECO:0000313" key="7">
    <source>
        <dbReference type="Proteomes" id="UP000305675"/>
    </source>
</evidence>
<dbReference type="Pfam" id="PF13356">
    <property type="entry name" value="Arm-DNA-bind_3"/>
    <property type="match status" value="1"/>
</dbReference>
<dbReference type="InterPro" id="IPR025166">
    <property type="entry name" value="Integrase_DNA_bind_dom"/>
</dbReference>
<dbReference type="SUPFAM" id="SSF56349">
    <property type="entry name" value="DNA breaking-rejoining enzymes"/>
    <property type="match status" value="1"/>
</dbReference>
<dbReference type="InterPro" id="IPR013762">
    <property type="entry name" value="Integrase-like_cat_sf"/>
</dbReference>
<dbReference type="Proteomes" id="UP000305675">
    <property type="component" value="Unassembled WGS sequence"/>
</dbReference>
<dbReference type="InterPro" id="IPR050808">
    <property type="entry name" value="Phage_Integrase"/>
</dbReference>
<evidence type="ECO:0000256" key="4">
    <source>
        <dbReference type="ARBA" id="ARBA00023172"/>
    </source>
</evidence>
<sequence length="442" mass="49699">MAIPVIDFTKTKIDRLNGRGGAIEVKFKEPKELRLRVSADGVKSFRVVKRLPGGGKLVDITVGRYGELPLAQIKATALELIAMIAKGVDPRVAKAQQRQQNLKSQRTFQALWDLYIQNFERLVQEGERSGKSLADAHSMYRCHIEGSIANQSLDSLTKAVVKQYFSDLREAGSYAIHNKVLKLVSAAFEYAIKQGELSENPVKGISKMEEVVRERFLNQEEVLRLLTALEQEKQIYQDLIMLFLLTGQRKSNVLSMRWHDVHLDDRLWVIPARQAKGKKTIGVPLVEEAVTILKRRSIENTANNEFVFPSSHSKSGHLSEKGGKGSYWYRVKQNAGLNYADKNLRVRVHDLRRTLASHSVIAGSGIQAVSKVLGHSDIQMTARTYAHLQLEQVRDSVQSGVNSMLDKVKSKDDVDFTVLVEGLNESEQSRLLIALMKKQSNN</sequence>
<keyword evidence="2" id="KW-0229">DNA integration</keyword>
<organism evidence="6 7">
    <name type="scientific">Ferrimonas aestuarii</name>
    <dbReference type="NCBI Taxonomy" id="2569539"/>
    <lineage>
        <taxon>Bacteria</taxon>
        <taxon>Pseudomonadati</taxon>
        <taxon>Pseudomonadota</taxon>
        <taxon>Gammaproteobacteria</taxon>
        <taxon>Alteromonadales</taxon>
        <taxon>Ferrimonadaceae</taxon>
        <taxon>Ferrimonas</taxon>
    </lineage>
</organism>
<dbReference type="Gene3D" id="1.10.443.10">
    <property type="entry name" value="Intergrase catalytic core"/>
    <property type="match status" value="1"/>
</dbReference>
<dbReference type="PANTHER" id="PTHR30629">
    <property type="entry name" value="PROPHAGE INTEGRASE"/>
    <property type="match status" value="1"/>
</dbReference>
<dbReference type="GO" id="GO:0006310">
    <property type="term" value="P:DNA recombination"/>
    <property type="evidence" value="ECO:0007669"/>
    <property type="project" value="UniProtKB-KW"/>
</dbReference>
<accession>A0A4U1BT77</accession>
<gene>
    <name evidence="6" type="ORF">FCL42_01010</name>
</gene>
<reference evidence="6 7" key="1">
    <citation type="submission" date="2019-04" db="EMBL/GenBank/DDBJ databases">
        <authorList>
            <person name="Hwang J.C."/>
        </authorList>
    </citation>
    <scope>NUCLEOTIDE SEQUENCE [LARGE SCALE GENOMIC DNA]</scope>
    <source>
        <strain evidence="6 7">IMCC35002</strain>
    </source>
</reference>
<dbReference type="InterPro" id="IPR038488">
    <property type="entry name" value="Integrase_DNA-bd_sf"/>
</dbReference>
<keyword evidence="3" id="KW-0238">DNA-binding</keyword>
<dbReference type="InterPro" id="IPR011010">
    <property type="entry name" value="DNA_brk_join_enz"/>
</dbReference>
<keyword evidence="7" id="KW-1185">Reference proteome</keyword>
<feature type="domain" description="Tyr recombinase" evidence="5">
    <location>
        <begin position="212"/>
        <end position="398"/>
    </location>
</feature>
<dbReference type="Gene3D" id="1.10.150.130">
    <property type="match status" value="1"/>
</dbReference>
<dbReference type="InterPro" id="IPR010998">
    <property type="entry name" value="Integrase_recombinase_N"/>
</dbReference>
<dbReference type="CDD" id="cd00796">
    <property type="entry name" value="INT_Rci_Hp1_C"/>
    <property type="match status" value="1"/>
</dbReference>
<dbReference type="OrthoDB" id="9795573at2"/>
<dbReference type="RefSeq" id="WP_136861507.1">
    <property type="nucleotide sequence ID" value="NZ_SWCJ01000001.1"/>
</dbReference>